<dbReference type="InterPro" id="IPR009071">
    <property type="entry name" value="HMG_box_dom"/>
</dbReference>
<dbReference type="InterPro" id="IPR001965">
    <property type="entry name" value="Znf_PHD"/>
</dbReference>
<evidence type="ECO:0000256" key="26">
    <source>
        <dbReference type="ARBA" id="ARBA00023288"/>
    </source>
</evidence>
<feature type="compositionally biased region" description="Pro residues" evidence="33">
    <location>
        <begin position="1098"/>
        <end position="1138"/>
    </location>
</feature>
<feature type="compositionally biased region" description="Basic and acidic residues" evidence="33">
    <location>
        <begin position="2661"/>
        <end position="2673"/>
    </location>
</feature>
<dbReference type="InterPro" id="IPR036910">
    <property type="entry name" value="HMG_box_dom_sf"/>
</dbReference>
<comment type="subunit">
    <text evidence="29">Interacts with BOC and CDON. Interacts with HHIP.</text>
</comment>
<feature type="domain" description="PHD-type" evidence="37">
    <location>
        <begin position="517"/>
        <end position="631"/>
    </location>
</feature>
<feature type="compositionally biased region" description="Pro residues" evidence="33">
    <location>
        <begin position="980"/>
        <end position="1021"/>
    </location>
</feature>
<dbReference type="GO" id="GO:0048731">
    <property type="term" value="P:system development"/>
    <property type="evidence" value="ECO:0007669"/>
    <property type="project" value="UniProtKB-ARBA"/>
</dbReference>
<feature type="compositionally biased region" description="Polar residues" evidence="33">
    <location>
        <begin position="1538"/>
        <end position="1551"/>
    </location>
</feature>
<keyword evidence="22 31" id="KW-0472">Membrane</keyword>
<dbReference type="InterPro" id="IPR036844">
    <property type="entry name" value="Hint_dom_sf"/>
</dbReference>
<dbReference type="InterPro" id="IPR019787">
    <property type="entry name" value="Znf_PHD-finger"/>
</dbReference>
<feature type="compositionally biased region" description="Pro residues" evidence="33">
    <location>
        <begin position="920"/>
        <end position="943"/>
    </location>
</feature>
<keyword evidence="16 31" id="KW-0068">Autocatalytic cleavage</keyword>
<evidence type="ECO:0000256" key="34">
    <source>
        <dbReference type="SAM" id="SignalP"/>
    </source>
</evidence>
<evidence type="ECO:0000256" key="31">
    <source>
        <dbReference type="RuleBase" id="RU280812"/>
    </source>
</evidence>
<dbReference type="CDD" id="cd00081">
    <property type="entry name" value="Hint"/>
    <property type="match status" value="1"/>
</dbReference>
<feature type="compositionally biased region" description="Pro residues" evidence="33">
    <location>
        <begin position="1440"/>
        <end position="1455"/>
    </location>
</feature>
<dbReference type="SUPFAM" id="SSF57903">
    <property type="entry name" value="FYVE/PHD zinc finger"/>
    <property type="match status" value="5"/>
</dbReference>
<feature type="region of interest" description="Disordered" evidence="33">
    <location>
        <begin position="1980"/>
        <end position="2138"/>
    </location>
</feature>
<dbReference type="InterPro" id="IPR000320">
    <property type="entry name" value="Hedgehog_signalling_dom"/>
</dbReference>
<dbReference type="GO" id="GO:0016540">
    <property type="term" value="P:protein autoprocessing"/>
    <property type="evidence" value="ECO:0007669"/>
    <property type="project" value="InterPro"/>
</dbReference>
<dbReference type="Gene3D" id="2.170.16.10">
    <property type="entry name" value="Hedgehog/Intein (Hint) domain"/>
    <property type="match status" value="1"/>
</dbReference>
<dbReference type="GO" id="GO:0003006">
    <property type="term" value="P:developmental process involved in reproduction"/>
    <property type="evidence" value="ECO:0007669"/>
    <property type="project" value="UniProtKB-ARBA"/>
</dbReference>
<keyword evidence="23" id="KW-0564">Palmitate</keyword>
<feature type="region of interest" description="Disordered" evidence="33">
    <location>
        <begin position="3079"/>
        <end position="3205"/>
    </location>
</feature>
<feature type="signal peptide" evidence="34">
    <location>
        <begin position="1"/>
        <end position="22"/>
    </location>
</feature>
<evidence type="ECO:0000256" key="30">
    <source>
        <dbReference type="PROSITE-ProRule" id="PRU00175"/>
    </source>
</evidence>
<dbReference type="InterPro" id="IPR001806">
    <property type="entry name" value="Small_GTPase"/>
</dbReference>
<feature type="compositionally biased region" description="Basic and acidic residues" evidence="33">
    <location>
        <begin position="2246"/>
        <end position="2255"/>
    </location>
</feature>
<dbReference type="InterPro" id="IPR013083">
    <property type="entry name" value="Znf_RING/FYVE/PHD"/>
</dbReference>
<dbReference type="FunFam" id="2.170.16.10:FF:000002">
    <property type="entry name" value="Desert hedgehog"/>
    <property type="match status" value="1"/>
</dbReference>
<evidence type="ECO:0000256" key="16">
    <source>
        <dbReference type="ARBA" id="ARBA00022813"/>
    </source>
</evidence>
<feature type="domain" description="PHD-type" evidence="35">
    <location>
        <begin position="1797"/>
        <end position="1847"/>
    </location>
</feature>
<comment type="similarity">
    <text evidence="4 31">Belongs to the hedgehog family.</text>
</comment>
<feature type="compositionally biased region" description="Low complexity" evidence="33">
    <location>
        <begin position="2730"/>
        <end position="2740"/>
    </location>
</feature>
<keyword evidence="6 31" id="KW-1003">Cell membrane</keyword>
<feature type="compositionally biased region" description="Basic and acidic residues" evidence="33">
    <location>
        <begin position="2045"/>
        <end position="2055"/>
    </location>
</feature>
<dbReference type="eggNOG" id="KOG4443">
    <property type="taxonomic scope" value="Eukaryota"/>
</dbReference>
<feature type="compositionally biased region" description="Basic residues" evidence="33">
    <location>
        <begin position="2072"/>
        <end position="2082"/>
    </location>
</feature>
<keyword evidence="32" id="KW-0175">Coiled coil</keyword>
<dbReference type="Gene3D" id="3.40.50.300">
    <property type="entry name" value="P-loop containing nucleotide triphosphate hydrolases"/>
    <property type="match status" value="1"/>
</dbReference>
<dbReference type="Gene3D" id="3.30.1380.10">
    <property type="match status" value="1"/>
</dbReference>
<feature type="compositionally biased region" description="Polar residues" evidence="33">
    <location>
        <begin position="3330"/>
        <end position="3341"/>
    </location>
</feature>
<dbReference type="FunCoup" id="G3I6I8">
    <property type="interactions" value="1513"/>
</dbReference>
<dbReference type="InterPro" id="IPR001657">
    <property type="entry name" value="Hedgehog"/>
</dbReference>
<evidence type="ECO:0000256" key="11">
    <source>
        <dbReference type="ARBA" id="ARBA00022729"/>
    </source>
</evidence>
<dbReference type="FunFam" id="3.30.40.10:FF:000336">
    <property type="entry name" value="Histone-lysine N-methyltransferase"/>
    <property type="match status" value="1"/>
</dbReference>
<dbReference type="InterPro" id="IPR001767">
    <property type="entry name" value="Hedgehog_Hint"/>
</dbReference>
<feature type="compositionally biased region" description="Low complexity" evidence="33">
    <location>
        <begin position="451"/>
        <end position="462"/>
    </location>
</feature>
<evidence type="ECO:0000256" key="28">
    <source>
        <dbReference type="ARBA" id="ARBA00048589"/>
    </source>
</evidence>
<feature type="region of interest" description="Disordered" evidence="33">
    <location>
        <begin position="2168"/>
        <end position="2255"/>
    </location>
</feature>
<feature type="compositionally biased region" description="Basic and acidic residues" evidence="33">
    <location>
        <begin position="2179"/>
        <end position="2208"/>
    </location>
</feature>
<dbReference type="CDD" id="cd15597">
    <property type="entry name" value="PHD3_KMT2D"/>
    <property type="match status" value="1"/>
</dbReference>
<feature type="compositionally biased region" description="Low complexity" evidence="33">
    <location>
        <begin position="1022"/>
        <end position="1033"/>
    </location>
</feature>
<feature type="compositionally biased region" description="Pro residues" evidence="33">
    <location>
        <begin position="962"/>
        <end position="973"/>
    </location>
</feature>
<dbReference type="PaxDb" id="10029-XP_007634876.1"/>
<feature type="region of interest" description="Disordered" evidence="33">
    <location>
        <begin position="2548"/>
        <end position="3065"/>
    </location>
</feature>
<dbReference type="InParanoid" id="G3I6I8"/>
<gene>
    <name evidence="38" type="ORF">I79_019112</name>
</gene>
<feature type="compositionally biased region" description="Basic residues" evidence="33">
    <location>
        <begin position="1697"/>
        <end position="1708"/>
    </location>
</feature>
<dbReference type="CDD" id="cd15509">
    <property type="entry name" value="PHD1_KMT2C_like"/>
    <property type="match status" value="1"/>
</dbReference>
<evidence type="ECO:0000259" key="36">
    <source>
        <dbReference type="PROSITE" id="PS50089"/>
    </source>
</evidence>
<feature type="region of interest" description="Disordered" evidence="33">
    <location>
        <begin position="3556"/>
        <end position="3596"/>
    </location>
</feature>
<feature type="compositionally biased region" description="Basic residues" evidence="33">
    <location>
        <begin position="2126"/>
        <end position="2135"/>
    </location>
</feature>
<feature type="compositionally biased region" description="Polar residues" evidence="33">
    <location>
        <begin position="3163"/>
        <end position="3172"/>
    </location>
</feature>
<proteinExistence type="inferred from homology"/>
<dbReference type="InterPro" id="IPR034732">
    <property type="entry name" value="EPHD"/>
</dbReference>
<evidence type="ECO:0000256" key="33">
    <source>
        <dbReference type="SAM" id="MobiDB-lite"/>
    </source>
</evidence>
<feature type="region of interest" description="Disordered" evidence="33">
    <location>
        <begin position="3224"/>
        <end position="3297"/>
    </location>
</feature>
<evidence type="ECO:0000313" key="39">
    <source>
        <dbReference type="Proteomes" id="UP000001075"/>
    </source>
</evidence>
<dbReference type="GO" id="GO:0008233">
    <property type="term" value="F:peptidase activity"/>
    <property type="evidence" value="ECO:0007669"/>
    <property type="project" value="UniProtKB-UniRule"/>
</dbReference>
<feature type="compositionally biased region" description="Pro residues" evidence="33">
    <location>
        <begin position="2928"/>
        <end position="2941"/>
    </location>
</feature>
<dbReference type="GO" id="GO:0005113">
    <property type="term" value="F:patched binding"/>
    <property type="evidence" value="ECO:0007669"/>
    <property type="project" value="UniProtKB-ARBA"/>
</dbReference>
<feature type="compositionally biased region" description="Basic and acidic residues" evidence="33">
    <location>
        <begin position="2007"/>
        <end position="2036"/>
    </location>
</feature>
<accession>G3I6I8</accession>
<evidence type="ECO:0000256" key="18">
    <source>
        <dbReference type="ARBA" id="ARBA00022833"/>
    </source>
</evidence>
<dbReference type="SMART" id="SM00184">
    <property type="entry name" value="RING"/>
    <property type="match status" value="5"/>
</dbReference>
<evidence type="ECO:0000256" key="7">
    <source>
        <dbReference type="ARBA" id="ARBA00022525"/>
    </source>
</evidence>
<keyword evidence="18" id="KW-0862">Zinc</keyword>
<feature type="compositionally biased region" description="Pro residues" evidence="33">
    <location>
        <begin position="3279"/>
        <end position="3291"/>
    </location>
</feature>
<dbReference type="EMBL" id="JH001370">
    <property type="protein sequence ID" value="EGW10393.1"/>
    <property type="molecule type" value="Genomic_DNA"/>
</dbReference>
<evidence type="ECO:0000256" key="4">
    <source>
        <dbReference type="ARBA" id="ARBA00010649"/>
    </source>
</evidence>
<evidence type="ECO:0000256" key="2">
    <source>
        <dbReference type="ARBA" id="ARBA00004586"/>
    </source>
</evidence>
<keyword evidence="15 31" id="KW-0378">Hydrolase</keyword>
<evidence type="ECO:0000256" key="20">
    <source>
        <dbReference type="ARBA" id="ARBA00023015"/>
    </source>
</evidence>
<feature type="compositionally biased region" description="Pro residues" evidence="33">
    <location>
        <begin position="2575"/>
        <end position="2590"/>
    </location>
</feature>
<protein>
    <recommendedName>
        <fullName evidence="31">Hedgehog protein</fullName>
    </recommendedName>
</protein>
<evidence type="ECO:0000256" key="8">
    <source>
        <dbReference type="ARBA" id="ARBA00022670"/>
    </source>
</evidence>
<dbReference type="Pfam" id="PF01079">
    <property type="entry name" value="Hint"/>
    <property type="match status" value="1"/>
</dbReference>
<dbReference type="SMART" id="SM00398">
    <property type="entry name" value="HMG"/>
    <property type="match status" value="1"/>
</dbReference>
<feature type="region of interest" description="Disordered" evidence="33">
    <location>
        <begin position="402"/>
        <end position="472"/>
    </location>
</feature>
<feature type="region of interest" description="Disordered" evidence="33">
    <location>
        <begin position="3798"/>
        <end position="3834"/>
    </location>
</feature>
<feature type="compositionally biased region" description="Polar residues" evidence="33">
    <location>
        <begin position="3115"/>
        <end position="3128"/>
    </location>
</feature>
<keyword evidence="20" id="KW-0805">Transcription regulation</keyword>
<dbReference type="GO" id="GO:0007267">
    <property type="term" value="P:cell-cell signaling"/>
    <property type="evidence" value="ECO:0007669"/>
    <property type="project" value="InterPro"/>
</dbReference>
<keyword evidence="5 31" id="KW-0217">Developmental protein</keyword>
<feature type="domain" description="PHD-type" evidence="35">
    <location>
        <begin position="1874"/>
        <end position="1929"/>
    </location>
</feature>
<dbReference type="GO" id="GO:0042800">
    <property type="term" value="F:histone H3K4 methyltransferase activity"/>
    <property type="evidence" value="ECO:0007669"/>
    <property type="project" value="TreeGrafter"/>
</dbReference>
<feature type="compositionally biased region" description="Basic and acidic residues" evidence="33">
    <location>
        <begin position="1476"/>
        <end position="1488"/>
    </location>
</feature>
<comment type="catalytic activity">
    <reaction evidence="28">
        <text>glycyl-L-cysteinyl-[protein] + cholesterol + H(+) = [protein]-C-terminal glycyl cholesterol ester + N-terminal L-cysteinyl-[protein]</text>
        <dbReference type="Rhea" id="RHEA:59504"/>
        <dbReference type="Rhea" id="RHEA-COMP:12707"/>
        <dbReference type="Rhea" id="RHEA-COMP:15369"/>
        <dbReference type="Rhea" id="RHEA-COMP:15374"/>
        <dbReference type="ChEBI" id="CHEBI:15378"/>
        <dbReference type="ChEBI" id="CHEBI:16113"/>
        <dbReference type="ChEBI" id="CHEBI:65250"/>
        <dbReference type="ChEBI" id="CHEBI:143135"/>
        <dbReference type="ChEBI" id="CHEBI:143140"/>
    </reaction>
    <physiologicalReaction direction="left-to-right" evidence="28">
        <dbReference type="Rhea" id="RHEA:59505"/>
    </physiologicalReaction>
</comment>
<dbReference type="PROSITE" id="PS50089">
    <property type="entry name" value="ZF_RING_2"/>
    <property type="match status" value="1"/>
</dbReference>
<keyword evidence="9 38" id="KW-0808">Transferase</keyword>
<keyword evidence="21 31" id="KW-0333">Golgi apparatus</keyword>
<evidence type="ECO:0000256" key="23">
    <source>
        <dbReference type="ARBA" id="ARBA00023139"/>
    </source>
</evidence>
<feature type="domain" description="RING-type" evidence="36">
    <location>
        <begin position="642"/>
        <end position="687"/>
    </location>
</feature>
<evidence type="ECO:0000256" key="12">
    <source>
        <dbReference type="ARBA" id="ARBA00022737"/>
    </source>
</evidence>
<dbReference type="Proteomes" id="UP000001075">
    <property type="component" value="Unassembled WGS sequence"/>
</dbReference>
<feature type="coiled-coil region" evidence="32">
    <location>
        <begin position="3899"/>
        <end position="3929"/>
    </location>
</feature>
<evidence type="ECO:0000256" key="21">
    <source>
        <dbReference type="ARBA" id="ARBA00023034"/>
    </source>
</evidence>
<dbReference type="CDD" id="cd15513">
    <property type="entry name" value="PHD5_KMT2C_like"/>
    <property type="match status" value="1"/>
</dbReference>
<dbReference type="SUPFAM" id="SSF55166">
    <property type="entry name" value="Hedgehog/DD-peptidase"/>
    <property type="match status" value="1"/>
</dbReference>
<dbReference type="GO" id="GO:0045944">
    <property type="term" value="P:positive regulation of transcription by RNA polymerase II"/>
    <property type="evidence" value="ECO:0007669"/>
    <property type="project" value="TreeGrafter"/>
</dbReference>
<comment type="subunit">
    <text evidence="27">Multimer.</text>
</comment>
<dbReference type="GO" id="GO:0003713">
    <property type="term" value="F:transcription coactivator activity"/>
    <property type="evidence" value="ECO:0007669"/>
    <property type="project" value="TreeGrafter"/>
</dbReference>
<evidence type="ECO:0000256" key="13">
    <source>
        <dbReference type="ARBA" id="ARBA00022741"/>
    </source>
</evidence>
<feature type="region of interest" description="Disordered" evidence="33">
    <location>
        <begin position="2313"/>
        <end position="2383"/>
    </location>
</feature>
<dbReference type="FunFam" id="3.30.40.10:FF:001142">
    <property type="entry name" value="Histone-lysine N-methyltransferase"/>
    <property type="match status" value="1"/>
</dbReference>
<feature type="compositionally biased region" description="Low complexity" evidence="33">
    <location>
        <begin position="1456"/>
        <end position="1465"/>
    </location>
</feature>
<dbReference type="CDD" id="cd15695">
    <property type="entry name" value="ePHD1_KMT2D"/>
    <property type="match status" value="1"/>
</dbReference>
<keyword evidence="26" id="KW-0449">Lipoprotein</keyword>
<evidence type="ECO:0000256" key="5">
    <source>
        <dbReference type="ARBA" id="ARBA00022473"/>
    </source>
</evidence>
<feature type="compositionally biased region" description="Polar residues" evidence="33">
    <location>
        <begin position="1615"/>
        <end position="1624"/>
    </location>
</feature>
<comment type="function">
    <molecule>Protein hedgehog</molecule>
    <text evidence="31">The C-terminal part of the hedgehog protein precursor displays an autoproteolysis activity that results in the cleavage of the full-length protein into two parts (N-product and C-product). In addition, the C-terminal part displays a cholesterol transferase activity that results by the covalent attachment of a cholesterol moiety to the C-terminal of the newly generated N-product.</text>
</comment>
<evidence type="ECO:0000256" key="32">
    <source>
        <dbReference type="SAM" id="Coils"/>
    </source>
</evidence>
<feature type="compositionally biased region" description="Pro residues" evidence="33">
    <location>
        <begin position="1337"/>
        <end position="1359"/>
    </location>
</feature>
<feature type="compositionally biased region" description="Low complexity" evidence="33">
    <location>
        <begin position="2790"/>
        <end position="2812"/>
    </location>
</feature>
<feature type="compositionally biased region" description="Pro residues" evidence="33">
    <location>
        <begin position="1034"/>
        <end position="1075"/>
    </location>
</feature>
<dbReference type="GO" id="GO:0005886">
    <property type="term" value="C:plasma membrane"/>
    <property type="evidence" value="ECO:0007669"/>
    <property type="project" value="UniProtKB-SubCell"/>
</dbReference>
<feature type="chain" id="PRO_5003445115" description="Hedgehog protein" evidence="34">
    <location>
        <begin position="23"/>
        <end position="4002"/>
    </location>
</feature>
<dbReference type="Gene3D" id="3.30.40.10">
    <property type="entry name" value="Zinc/RING finger domain, C3HC4 (zinc finger)"/>
    <property type="match status" value="6"/>
</dbReference>
<dbReference type="FunFam" id="1.10.30.10:FF:000009">
    <property type="entry name" value="Histone-lysine N-methyltransferase"/>
    <property type="match status" value="1"/>
</dbReference>
<feature type="compositionally biased region" description="Low complexity" evidence="33">
    <location>
        <begin position="3582"/>
        <end position="3596"/>
    </location>
</feature>
<dbReference type="CDD" id="cd15601">
    <property type="entry name" value="PHD5_KMT2D"/>
    <property type="match status" value="1"/>
</dbReference>
<dbReference type="GO" id="GO:0005789">
    <property type="term" value="C:endoplasmic reticulum membrane"/>
    <property type="evidence" value="ECO:0007669"/>
    <property type="project" value="UniProtKB-SubCell"/>
</dbReference>
<dbReference type="InterPro" id="IPR041961">
    <property type="entry name" value="KMT2D_ePHD1"/>
</dbReference>
<dbReference type="FunFam" id="3.30.40.10:FF:000049">
    <property type="entry name" value="Histone-lysine N-methyltransferase"/>
    <property type="match status" value="1"/>
</dbReference>
<feature type="compositionally biased region" description="Pro residues" evidence="33">
    <location>
        <begin position="853"/>
        <end position="888"/>
    </location>
</feature>
<feature type="region of interest" description="Disordered" evidence="33">
    <location>
        <begin position="3473"/>
        <end position="3500"/>
    </location>
</feature>
<feature type="compositionally biased region" description="Low complexity" evidence="33">
    <location>
        <begin position="3034"/>
        <end position="3046"/>
    </location>
</feature>
<reference evidence="39" key="1">
    <citation type="journal article" date="2011" name="Nat. Biotechnol.">
        <title>The genomic sequence of the Chinese hamster ovary (CHO)-K1 cell line.</title>
        <authorList>
            <person name="Xu X."/>
            <person name="Nagarajan H."/>
            <person name="Lewis N.E."/>
            <person name="Pan S."/>
            <person name="Cai Z."/>
            <person name="Liu X."/>
            <person name="Chen W."/>
            <person name="Xie M."/>
            <person name="Wang W."/>
            <person name="Hammond S."/>
            <person name="Andersen M.R."/>
            <person name="Neff N."/>
            <person name="Passarelli B."/>
            <person name="Koh W."/>
            <person name="Fan H.C."/>
            <person name="Wang J."/>
            <person name="Gui Y."/>
            <person name="Lee K.H."/>
            <person name="Betenbaugh M.J."/>
            <person name="Quake S.R."/>
            <person name="Famili I."/>
            <person name="Palsson B.O."/>
            <person name="Wang J."/>
        </authorList>
    </citation>
    <scope>NUCLEOTIDE SEQUENCE [LARGE SCALE GENOMIC DNA]</scope>
    <source>
        <strain evidence="39">CHO K1 cell line</strain>
    </source>
</reference>
<evidence type="ECO:0000313" key="38">
    <source>
        <dbReference type="EMBL" id="EGW10393.1"/>
    </source>
</evidence>
<dbReference type="SUPFAM" id="SSF47095">
    <property type="entry name" value="HMG-box"/>
    <property type="match status" value="1"/>
</dbReference>
<keyword evidence="13" id="KW-0547">Nucleotide-binding</keyword>
<feature type="compositionally biased region" description="Low complexity" evidence="33">
    <location>
        <begin position="1417"/>
        <end position="1426"/>
    </location>
</feature>
<evidence type="ECO:0000256" key="3">
    <source>
        <dbReference type="ARBA" id="ARBA00004613"/>
    </source>
</evidence>
<dbReference type="SMART" id="SM00306">
    <property type="entry name" value="HintN"/>
    <property type="match status" value="1"/>
</dbReference>
<dbReference type="SUPFAM" id="SSF51294">
    <property type="entry name" value="Hedgehog/intein (Hint) domain"/>
    <property type="match status" value="1"/>
</dbReference>
<evidence type="ECO:0000256" key="27">
    <source>
        <dbReference type="ARBA" id="ARBA00034131"/>
    </source>
</evidence>
<dbReference type="GO" id="GO:0000139">
    <property type="term" value="C:Golgi membrane"/>
    <property type="evidence" value="ECO:0007669"/>
    <property type="project" value="UniProtKB-SubCell"/>
</dbReference>
<dbReference type="PANTHER" id="PTHR45888">
    <property type="entry name" value="HL01030P-RELATED"/>
    <property type="match status" value="1"/>
</dbReference>
<dbReference type="FunFam" id="3.30.40.10:FF:000080">
    <property type="entry name" value="Histone-lysine N-methyltransferase 2C"/>
    <property type="match status" value="1"/>
</dbReference>
<keyword evidence="12" id="KW-0677">Repeat</keyword>
<dbReference type="GO" id="GO:0016539">
    <property type="term" value="P:intein-mediated protein splicing"/>
    <property type="evidence" value="ECO:0007669"/>
    <property type="project" value="InterPro"/>
</dbReference>
<dbReference type="SMART" id="SM00249">
    <property type="entry name" value="PHD"/>
    <property type="match status" value="6"/>
</dbReference>
<feature type="compositionally biased region" description="Basic and acidic residues" evidence="33">
    <location>
        <begin position="412"/>
        <end position="427"/>
    </location>
</feature>
<feature type="compositionally biased region" description="Low complexity" evidence="33">
    <location>
        <begin position="1180"/>
        <end position="1198"/>
    </location>
</feature>
<dbReference type="Pfam" id="PF01085">
    <property type="entry name" value="HH_signal"/>
    <property type="match status" value="1"/>
</dbReference>
<keyword evidence="19" id="KW-0106">Calcium</keyword>
<feature type="compositionally biased region" description="Polar residues" evidence="33">
    <location>
        <begin position="2955"/>
        <end position="2970"/>
    </location>
</feature>
<keyword evidence="38" id="KW-0489">Methyltransferase</keyword>
<feature type="compositionally biased region" description="Pro residues" evidence="33">
    <location>
        <begin position="2759"/>
        <end position="2774"/>
    </location>
</feature>
<dbReference type="PRINTS" id="PR00632">
    <property type="entry name" value="SONICHHOG"/>
</dbReference>
<dbReference type="PROSITE" id="PS50817">
    <property type="entry name" value="INTEIN_N_TER"/>
    <property type="match status" value="1"/>
</dbReference>
<dbReference type="InterPro" id="IPR006141">
    <property type="entry name" value="Intein_N"/>
</dbReference>
<dbReference type="GO" id="GO:0044666">
    <property type="term" value="C:MLL3/4 complex"/>
    <property type="evidence" value="ECO:0007669"/>
    <property type="project" value="TreeGrafter"/>
</dbReference>
<feature type="region of interest" description="Disordered" evidence="33">
    <location>
        <begin position="3312"/>
        <end position="3383"/>
    </location>
</feature>
<evidence type="ECO:0000259" key="35">
    <source>
        <dbReference type="PROSITE" id="PS50016"/>
    </source>
</evidence>
<evidence type="ECO:0000256" key="1">
    <source>
        <dbReference type="ARBA" id="ARBA00004123"/>
    </source>
</evidence>
<feature type="compositionally biased region" description="Low complexity" evidence="33">
    <location>
        <begin position="1080"/>
        <end position="1097"/>
    </location>
</feature>
<name>G3I6I8_CRIGR</name>
<dbReference type="InterPro" id="IPR001841">
    <property type="entry name" value="Znf_RING"/>
</dbReference>
<dbReference type="CDD" id="cd22027">
    <property type="entry name" value="HMG-box_KMT2D"/>
    <property type="match status" value="1"/>
</dbReference>
<dbReference type="STRING" id="10029.G3I6I8"/>
<evidence type="ECO:0000256" key="25">
    <source>
        <dbReference type="ARBA" id="ARBA00023242"/>
    </source>
</evidence>
<dbReference type="Pfam" id="PF00071">
    <property type="entry name" value="Ras"/>
    <property type="match status" value="1"/>
</dbReference>
<feature type="domain" description="PHD-type" evidence="35">
    <location>
        <begin position="639"/>
        <end position="689"/>
    </location>
</feature>
<feature type="compositionally biased region" description="Pro residues" evidence="33">
    <location>
        <begin position="3319"/>
        <end position="3328"/>
    </location>
</feature>
<feature type="compositionally biased region" description="Low complexity" evidence="33">
    <location>
        <begin position="944"/>
        <end position="961"/>
    </location>
</feature>
<dbReference type="PROSITE" id="PS50016">
    <property type="entry name" value="ZF_PHD_2"/>
    <property type="match status" value="5"/>
</dbReference>
<evidence type="ECO:0000256" key="10">
    <source>
        <dbReference type="ARBA" id="ARBA00022723"/>
    </source>
</evidence>
<dbReference type="GO" id="GO:0032259">
    <property type="term" value="P:methylation"/>
    <property type="evidence" value="ECO:0007669"/>
    <property type="project" value="UniProtKB-KW"/>
</dbReference>
<comment type="function">
    <molecule>Protein hedgehog N-product</molecule>
    <text evidence="31">The dually lipidated hedgehog protein N-product is a morphogen which is essential for a variety of patterning events during development.</text>
</comment>
<feature type="compositionally biased region" description="Low complexity" evidence="33">
    <location>
        <begin position="1139"/>
        <end position="1151"/>
    </location>
</feature>
<dbReference type="GO" id="GO:0008270">
    <property type="term" value="F:zinc ion binding"/>
    <property type="evidence" value="ECO:0007669"/>
    <property type="project" value="UniProtKB-KW"/>
</dbReference>
<dbReference type="FunFam" id="3.30.40.10:FF:000329">
    <property type="entry name" value="Histone-lysine N-methyltransferase 2D"/>
    <property type="match status" value="1"/>
</dbReference>
<keyword evidence="25" id="KW-0539">Nucleus</keyword>
<feature type="region of interest" description="Disordered" evidence="33">
    <location>
        <begin position="849"/>
        <end position="1730"/>
    </location>
</feature>
<evidence type="ECO:0000256" key="19">
    <source>
        <dbReference type="ARBA" id="ARBA00022837"/>
    </source>
</evidence>
<evidence type="ECO:0000256" key="14">
    <source>
        <dbReference type="ARBA" id="ARBA00022771"/>
    </source>
</evidence>
<dbReference type="GO" id="GO:0005576">
    <property type="term" value="C:extracellular region"/>
    <property type="evidence" value="ECO:0007669"/>
    <property type="project" value="UniProtKB-SubCell"/>
</dbReference>
<dbReference type="PROSITE" id="PS51805">
    <property type="entry name" value="EPHD"/>
    <property type="match status" value="1"/>
</dbReference>
<feature type="domain" description="PHD-type" evidence="35">
    <location>
        <begin position="686"/>
        <end position="736"/>
    </location>
</feature>
<dbReference type="InterPro" id="IPR003587">
    <property type="entry name" value="Hint_dom_N"/>
</dbReference>
<keyword evidence="8 31" id="KW-0645">Protease</keyword>
<evidence type="ECO:0000256" key="9">
    <source>
        <dbReference type="ARBA" id="ARBA00022679"/>
    </source>
</evidence>
<keyword evidence="11 31" id="KW-0732">Signal</keyword>
<feature type="compositionally biased region" description="Low complexity" evidence="33">
    <location>
        <begin position="1319"/>
        <end position="1336"/>
    </location>
</feature>
<dbReference type="InterPro" id="IPR009045">
    <property type="entry name" value="Zn_M74/Hedgehog-like"/>
</dbReference>
<comment type="subcellular location">
    <subcellularLocation>
        <location evidence="2">Endoplasmic reticulum membrane</location>
    </subcellularLocation>
    <subcellularLocation>
        <location evidence="1">Nucleus</location>
    </subcellularLocation>
    <subcellularLocation>
        <location evidence="3">Secreted</location>
    </subcellularLocation>
</comment>
<dbReference type="InterPro" id="IPR027417">
    <property type="entry name" value="P-loop_NTPase"/>
</dbReference>
<keyword evidence="14 30" id="KW-0863">Zinc-finger</keyword>
<evidence type="ECO:0000256" key="29">
    <source>
        <dbReference type="ARBA" id="ARBA00064781"/>
    </source>
</evidence>
<dbReference type="PANTHER" id="PTHR45888:SF2">
    <property type="entry name" value="HISTONE-LYSINE N-METHYLTRANSFERASE 2D"/>
    <property type="match status" value="1"/>
</dbReference>
<evidence type="ECO:0000256" key="17">
    <source>
        <dbReference type="ARBA" id="ARBA00022824"/>
    </source>
</evidence>
<dbReference type="FunFam" id="3.30.1380.10:FF:000001">
    <property type="entry name" value="Indian hedgehog"/>
    <property type="match status" value="1"/>
</dbReference>
<dbReference type="Gene3D" id="1.10.30.10">
    <property type="entry name" value="High mobility group box domain"/>
    <property type="match status" value="1"/>
</dbReference>
<dbReference type="Pfam" id="PF00628">
    <property type="entry name" value="PHD"/>
    <property type="match status" value="4"/>
</dbReference>
<sequence length="4002" mass="427086">MALPASLLPLFCLAILALSVQSCGPGRGPVGRRRYVRKQLVPLLYKQFVPSVPERTLGASGPAEGRIARGSERFRDLVPNYNPDIIFKDEENSGADRLMTERCKERVNALAIAVMNMWPGVRLRVTEGWDEDGHHAQDSLHYEGRALDITTSDRDRNKYGLLARLAVEAGFDWVYYESRNHVHVSVKADNSLAVRAGGCFPGNATVRLRSGERKGLRELHRGDWVLAADAAGRVVPTPVLLFLDRDLQRRASFVAVETERPPRKLLLTPWHLVFAARGPAPAPGDFAPVFARRLRAGDSVLAPGGGALPRAPRASVRALLVRAPRSPSERRPVMPLVRYRKVAILGYRSVAYSKTVTLGKDEFHLHLVDTAGQDEYSILPYSFIIGVHGYVLVYSVTSLHRSPREGPAQSERGMDSQKPPGEDKDSEPAADGPAASEEPGATEPDLPNLCVGEVSVPSSGSPRLQKPPHDVSGGPARRCALCNCGEPSLHGQRELQCFELPFDWPRSPVVSSGGNPGPCEAVLSSEDLSQIGFPEGLTPAHLGEPGGHCWAHHWCAVWSAGVWGQEGPELCGVDKAIFSGISQRCSHCTRFGASIPCRSPGCPRLYHFPCATASGSFLSMKTLQLLCPDHSEGAAHLEEAHCAVCEGPGELCDLFFCTSCGHHYHGACLDTALTARKRAGWQCPECKECQACRKPGNDSKMLVCETCDKGYHTFCLKPPIEELPAHSWKCMTCRVCRACGVGSAELNPNSEWFENYSLCHRCHKAQGGQPFISVAGQRLPVCSRFSPPEPGDIPTDEPDALYVACQGQPKGGHVTSMQPKEPGPLQCEAKPLGRAGTQLEAQLEAPLNEEMPLLPPPPPPEESPLSPPPEESPTSPPPEASRLSPPPEESPESMPPEASRLSPPPEESPESMPPEASRLSPPPEESPLSPPPEECPLSPPPESSPFSPLEESPSSPALETPLSPPPEASPLSPPFEESPLSPPPEALPTSPPPEASRLSPPPEESPMSPPPEESPMSPPPEASRLFPPFEESPLSPPPEESPLSPPPEASRLSPPPEDSPMSPPPEDSPMSPPPEVSRFSPLPVLSHLSPLPEVSRLSPPPEESPLSPPPEDSPTSPPPEASRLSPPPEDSPVSPPPEDSLMSLPLEESPLSPLPEGPRLCPQPEEPYLSPQPEEPRLCPQPEELPLSPRSEEPCLSPVLAEPCLSSQPEEPHLSPVPQEQHLSPQPEEPHLSPQPKEPHLSPQSEEPCLSPMLEEPCLSPKPEELYQSPRPEEPPEELSQCPAPKELSLFPPTGEPPLSPMLGEPAVSEPGEPPLSPLPEELPLSLSEEPALSPQLMPPDPLPPPLSPIIPAAAPPALSPLGELEYPFGAKGDSDPESPLAAPILETPISPPPEANCTDPEPVPPMILPPSPGSPMGPASPILMEPLPPPCSPLLQHSLPPPPSPPSQCSPPALPLSLPSPLSPVQKVVDVSDEAELHEMEIEKVPEPECPALEPSATSPLPSPMGDLSCPAPSPAPALDDFSGLGEDTAPLDGANANASQSRTGQTPGSLASELKGSPVLLDPEELTPVTPMEVYGPDCKQAGQGSPCEEQEELGAPVAPMPPTLIKSDIVNEISNLSQGDASASFPGSEPLLGSPDPEGGGSLSMELGVSTDVSPARDEGSLRLCTDSLPETDDSLLCDTGTTISGGKAEGDKGRRRSSPARSRIKQVADIDSSPSKEEEEEDDDTMQNTVVLFSNTDKFVLMQDMCVVCGSFGRGAEGHLLACSQCSQCYHPYCVNSKITKVMLLKGWRCVECIVCEVCGQASDPSRLLLCDDCDISYHTYCLDPPLLTVPKGGWKCKWCVSCMQCGAASPGFHCEWQNSYTHCGPCASLVTCPVCHAPYVEEDLLIQCRHCERWMHAGCESLFTEDEVEQAADEGFDCVSCQPYVVKPVAPVAPPELVPVKVKEPEPQFFRFEGVWLTETGMAVLRNLTMSPLHKRRQRRGRLGLPGEAGLEGSEPSDALGPDDKKDGDLDTDELLKGEGGVEHMECEIKLEGPASPDVEPGKEETEESKKRKRKPYRPGIGGFMVRQRKSHPRVKRGPAAQAEVLSGDGQPDEGETVMPADLPAEGSVEPSLAEGDEKKKQQRRGRKKSKLEDMFPAYLQEAFFGKELLDLSRKALFAVGVGRPGFGLGTQKPRGDGGSERKELNALHKDDGTDVADEESRGPEGMADVPGLEDGGVKASPVPSDPEKPGTPGEGMLSSDLDRIPTEELPKMESKDLQQLFKDVLGSEREQHLGCGTPGLEGSRTPLQRPFLQGAYGGELITSGLPLGSLPSSSPMDSYPGLCQSPFLDSRERGGFFSPEPGEPDSPWTGSGGTTPSTPTTPTTEGEGDGLSYNQRSLQRWEKDEELGQLSTISPVLYANINFPNLKQDYPDWSSRCKQIMKLWRKVPAADKAPYLQKAKDNRAAHRINKVQKQAESQINKQAKVGDIARKTDRPALHLRIPSQPGALGSPPPAAAPTIFIGSPTTPAGLSTSADGFLKPPAGTVPGPDSPGELFLKLPPQVPAQVPSQDPFGLAPAYAPEPRFSAAPPTYPPYPTPSGAPAQPPILGTTTRPGTGQPGEFHTTPPGSPRHQPSTPDPFLKPRCPSLDNLAVPESPGVAGGKASEPLLSPPPFGESRKTLEVKKEELGASSPGYGPPNLGCVDSPSSGSHLGGLELKAPDVFKAPLTPRASQVEPQSPGLGLRAQEPPAAQALAPSPPSHSDVFRSASYPDPYAQPPLTPRPQPPPPESCCALPPRSLPSDPFSRVPASPQSQSSSQSPLTPRPLSAEAFCPSPVTPRFQSPDPYSRPPSRPQSRDPFAPLHKPPRPQPPEVAFKAGPLAHTPLGAGGFPAALPSGPAGELHAKVPSGQPPNFARSPGTGAFVGTPSPMRFTFPQGVGEPSLKPPVPQPGLPPPHGINSHFGPGPTLGKPQSTNYTVATGNFHPSGSPLGPNTGPTGEGYGLSPLRPASVMPPPTPEGSLPYLSHGASQRAGITSPVEKREDAGATMSSSSLATPELSSAQDAGMPSLSQTELEKQRQRQRLRELLIRQQIQRNNLRQEKETAAAAASAVGPPGNWGAEPSSPAFEQLSRGQTPFTGSQDKSSIVGLPSSKLGGPILGPGAFSSDDRLSRPLPPATPSSMDMNSRQLVGGSQAFYQRTPYPGSLPLQQQQQQQQQPLWQQQQQQATVATSMRLAMSARFPSTPGPELGRQALGSPLAGIPTRLPGPAEPVPGPAGPAQFIELRHNVQKGLGPGGPPFPGQGPPQRPRFYPVSEEPHRLAPEGLRGVAISGLPPQKPSAPPVPELNNSLHQTSHTKSPALPTGLELVSRPPSSTELSRPPLALEAGKLPCEDPELDDDFDAHKALEDDEELAHLGLGVDVAKGDDELGTLENLETNDPHLDDLLNGDEFDLLAYTDPELDTGDKKDIFNEHLRLVESANEKAEREALLRGVEPVSLGPEERPPPATDNSEPRLTSMLPEVKPKVEEGGRHPSPCQFTINTPKVEPAPPAIPLSLGLKPGQTVMGSRDTRVGTGPFPSSGHTTEKGPFGTTGGTPAHLLNPSSLSGPGGSSLLEKFELESGALTLPSGHAASGDELDKMESSLVASPAQTLPLPHEAGPPQQLALGLGNTRQPGLGQSLMPSQSPAHALQQRLAPSVAMVSNQGHMLSGQQAGQTGLVPQQSSQPVLAQKPMNAMPAPMCMKPQQLAMQQQQLANSFFPDTDLDKFAAEDIIDPIAKAKMVALKGIKKVMAQGSIGVAPGMNRQQVSLLAQRLSGGSGNDLQNHVAPGSGQERNASDPSQPRPNPPTFAQGVINEADQRQYEEWLFHTQQLLQMQLKLLEEQIGVHRKSRKALCAKQRTAKKAGREFPEADAEKLKLVTEQQSKIQKQLDQVRKQQKEHTNLMAEYPLLKVLGYSPSSLASCSLAMGYSHHRHLQVGKLEAFVCLREAWYYPDSPVVHSSILPWPSSSNSSILVWLDP</sequence>
<dbReference type="FunFam" id="3.30.40.10:FF:000070">
    <property type="entry name" value="Histone-lysine N-methyltransferase"/>
    <property type="match status" value="1"/>
</dbReference>
<evidence type="ECO:0000256" key="22">
    <source>
        <dbReference type="ARBA" id="ARBA00023136"/>
    </source>
</evidence>
<feature type="region of interest" description="Disordered" evidence="33">
    <location>
        <begin position="806"/>
        <end position="830"/>
    </location>
</feature>
<dbReference type="SUPFAM" id="SSF52540">
    <property type="entry name" value="P-loop containing nucleoside triphosphate hydrolases"/>
    <property type="match status" value="1"/>
</dbReference>
<keyword evidence="10" id="KW-0479">Metal-binding</keyword>
<dbReference type="GlyGen" id="G3I6I8">
    <property type="glycosylation" value="9 sites"/>
</dbReference>
<evidence type="ECO:0000256" key="24">
    <source>
        <dbReference type="ARBA" id="ARBA00023163"/>
    </source>
</evidence>
<feature type="compositionally biased region" description="Low complexity" evidence="33">
    <location>
        <begin position="2594"/>
        <end position="2605"/>
    </location>
</feature>
<feature type="domain" description="PHD-type" evidence="35">
    <location>
        <begin position="1747"/>
        <end position="1800"/>
    </location>
</feature>
<comment type="subcellular location">
    <molecule>Sonic hedgehog protein</molecule>
    <subcellularLocation>
        <location evidence="31">Endoplasmic reticulum membrane</location>
    </subcellularLocation>
    <subcellularLocation>
        <location evidence="31">Golgi apparatus membrane</location>
    </subcellularLocation>
</comment>
<dbReference type="SMART" id="SM00173">
    <property type="entry name" value="RAS"/>
    <property type="match status" value="1"/>
</dbReference>
<feature type="compositionally biased region" description="Low complexity" evidence="33">
    <location>
        <begin position="2360"/>
        <end position="2371"/>
    </location>
</feature>
<feature type="compositionally biased region" description="Pro residues" evidence="33">
    <location>
        <begin position="1402"/>
        <end position="1416"/>
    </location>
</feature>
<keyword evidence="17 31" id="KW-0256">Endoplasmic reticulum</keyword>
<dbReference type="GO" id="GO:0003924">
    <property type="term" value="F:GTPase activity"/>
    <property type="evidence" value="ECO:0007669"/>
    <property type="project" value="InterPro"/>
</dbReference>
<dbReference type="InterPro" id="IPR046999">
    <property type="entry name" value="KMT2D_PHD5"/>
</dbReference>
<organism evidence="38 39">
    <name type="scientific">Cricetulus griseus</name>
    <name type="common">Chinese hamster</name>
    <name type="synonym">Cricetulus barabensis griseus</name>
    <dbReference type="NCBI Taxonomy" id="10029"/>
    <lineage>
        <taxon>Eukaryota</taxon>
        <taxon>Metazoa</taxon>
        <taxon>Chordata</taxon>
        <taxon>Craniata</taxon>
        <taxon>Vertebrata</taxon>
        <taxon>Euteleostomi</taxon>
        <taxon>Mammalia</taxon>
        <taxon>Eutheria</taxon>
        <taxon>Euarchontoglires</taxon>
        <taxon>Glires</taxon>
        <taxon>Rodentia</taxon>
        <taxon>Myomorpha</taxon>
        <taxon>Muroidea</taxon>
        <taxon>Cricetidae</taxon>
        <taxon>Cricetinae</taxon>
        <taxon>Cricetulus</taxon>
    </lineage>
</organism>
<comment type="subcellular location">
    <molecule>Protein hedgehog N-product</molecule>
    <subcellularLocation>
        <location evidence="31">Cell membrane</location>
        <topology evidence="31">Lipid-anchor</topology>
    </subcellularLocation>
</comment>
<feature type="compositionally biased region" description="Low complexity" evidence="33">
    <location>
        <begin position="3190"/>
        <end position="3205"/>
    </location>
</feature>
<dbReference type="InterPro" id="IPR047000">
    <property type="entry name" value="KMT2D_PHD3"/>
</dbReference>
<evidence type="ECO:0000256" key="15">
    <source>
        <dbReference type="ARBA" id="ARBA00022801"/>
    </source>
</evidence>
<dbReference type="GO" id="GO:0005525">
    <property type="term" value="F:GTP binding"/>
    <property type="evidence" value="ECO:0007669"/>
    <property type="project" value="InterPro"/>
</dbReference>
<keyword evidence="7" id="KW-0964">Secreted</keyword>
<keyword evidence="24" id="KW-0804">Transcription</keyword>
<evidence type="ECO:0000259" key="37">
    <source>
        <dbReference type="PROSITE" id="PS51805"/>
    </source>
</evidence>
<dbReference type="InterPro" id="IPR011011">
    <property type="entry name" value="Znf_FYVE_PHD"/>
</dbReference>
<evidence type="ECO:0000256" key="6">
    <source>
        <dbReference type="ARBA" id="ARBA00022475"/>
    </source>
</evidence>